<evidence type="ECO:0000313" key="6">
    <source>
        <dbReference type="EMBL" id="GFG98142.1"/>
    </source>
</evidence>
<dbReference type="PANTHER" id="PTHR11086">
    <property type="entry name" value="DEOXYCYTIDYLATE DEAMINASE-RELATED"/>
    <property type="match status" value="1"/>
</dbReference>
<comment type="similarity">
    <text evidence="1">Belongs to the cytidine and deoxycytidylate deaminase family.</text>
</comment>
<gene>
    <name evidence="6" type="ORF">MTIM_40210</name>
</gene>
<dbReference type="SUPFAM" id="SSF53927">
    <property type="entry name" value="Cytidine deaminase-like"/>
    <property type="match status" value="1"/>
</dbReference>
<dbReference type="InterPro" id="IPR002125">
    <property type="entry name" value="CMP_dCMP_dom"/>
</dbReference>
<keyword evidence="3" id="KW-0378">Hydrolase</keyword>
<dbReference type="PANTHER" id="PTHR11086:SF18">
    <property type="entry name" value="DEOXYCYTIDYLATE DEAMINASE"/>
    <property type="match status" value="1"/>
</dbReference>
<keyword evidence="7" id="KW-1185">Reference proteome</keyword>
<dbReference type="EMBL" id="BLLA01000001">
    <property type="protein sequence ID" value="GFG98142.1"/>
    <property type="molecule type" value="Genomic_DNA"/>
</dbReference>
<keyword evidence="2" id="KW-0479">Metal-binding</keyword>
<feature type="domain" description="CMP/dCMP-type deaminase" evidence="5">
    <location>
        <begin position="236"/>
        <end position="426"/>
    </location>
</feature>
<dbReference type="InterPro" id="IPR016193">
    <property type="entry name" value="Cytidine_deaminase-like"/>
</dbReference>
<evidence type="ECO:0000256" key="2">
    <source>
        <dbReference type="ARBA" id="ARBA00022723"/>
    </source>
</evidence>
<dbReference type="PROSITE" id="PS51747">
    <property type="entry name" value="CYT_DCMP_DEAMINASES_2"/>
    <property type="match status" value="1"/>
</dbReference>
<dbReference type="PROSITE" id="PS00903">
    <property type="entry name" value="CYT_DCMP_DEAMINASES_1"/>
    <property type="match status" value="1"/>
</dbReference>
<keyword evidence="4" id="KW-0862">Zinc</keyword>
<dbReference type="Pfam" id="PF00383">
    <property type="entry name" value="dCMP_cyt_deam_1"/>
    <property type="match status" value="1"/>
</dbReference>
<dbReference type="Gene3D" id="3.40.50.300">
    <property type="entry name" value="P-loop containing nucleotide triphosphate hydrolases"/>
    <property type="match status" value="1"/>
</dbReference>
<evidence type="ECO:0000259" key="5">
    <source>
        <dbReference type="PROSITE" id="PS51747"/>
    </source>
</evidence>
<dbReference type="Gene3D" id="3.40.140.10">
    <property type="entry name" value="Cytidine Deaminase, domain 2"/>
    <property type="match status" value="1"/>
</dbReference>
<proteinExistence type="inferred from homology"/>
<dbReference type="InterPro" id="IPR016192">
    <property type="entry name" value="APOBEC/CMP_deaminase_Zn-bd"/>
</dbReference>
<evidence type="ECO:0000256" key="4">
    <source>
        <dbReference type="ARBA" id="ARBA00022833"/>
    </source>
</evidence>
<name>A0A7I9ZBC0_9MYCO</name>
<accession>A0A7I9ZBC0</accession>
<evidence type="ECO:0000256" key="3">
    <source>
        <dbReference type="ARBA" id="ARBA00022801"/>
    </source>
</evidence>
<dbReference type="GO" id="GO:0008270">
    <property type="term" value="F:zinc ion binding"/>
    <property type="evidence" value="ECO:0007669"/>
    <property type="project" value="InterPro"/>
</dbReference>
<organism evidence="6 7">
    <name type="scientific">Mycobacterium timonense</name>
    <dbReference type="NCBI Taxonomy" id="701043"/>
    <lineage>
        <taxon>Bacteria</taxon>
        <taxon>Bacillati</taxon>
        <taxon>Actinomycetota</taxon>
        <taxon>Actinomycetes</taxon>
        <taxon>Mycobacteriales</taxon>
        <taxon>Mycobacteriaceae</taxon>
        <taxon>Mycobacterium</taxon>
        <taxon>Mycobacterium avium complex (MAC)</taxon>
    </lineage>
</organism>
<dbReference type="GO" id="GO:0004132">
    <property type="term" value="F:dCMP deaminase activity"/>
    <property type="evidence" value="ECO:0007669"/>
    <property type="project" value="TreeGrafter"/>
</dbReference>
<dbReference type="InterPro" id="IPR027417">
    <property type="entry name" value="P-loop_NTPase"/>
</dbReference>
<evidence type="ECO:0000313" key="7">
    <source>
        <dbReference type="Proteomes" id="UP000465301"/>
    </source>
</evidence>
<comment type="caution">
    <text evidence="6">The sequence shown here is derived from an EMBL/GenBank/DDBJ whole genome shotgun (WGS) entry which is preliminary data.</text>
</comment>
<evidence type="ECO:0000256" key="1">
    <source>
        <dbReference type="ARBA" id="ARBA00006576"/>
    </source>
</evidence>
<protein>
    <submittedName>
        <fullName evidence="6">Deoxycytidylate deaminase</fullName>
    </submittedName>
</protein>
<dbReference type="GO" id="GO:0005737">
    <property type="term" value="C:cytoplasm"/>
    <property type="evidence" value="ECO:0007669"/>
    <property type="project" value="TreeGrafter"/>
</dbReference>
<dbReference type="RefSeq" id="WP_163713146.1">
    <property type="nucleotide sequence ID" value="NZ_BLLA01000001.1"/>
</dbReference>
<dbReference type="AlphaFoldDB" id="A0A7I9ZBC0"/>
<dbReference type="Proteomes" id="UP000465301">
    <property type="component" value="Unassembled WGS sequence"/>
</dbReference>
<reference evidence="6 7" key="1">
    <citation type="journal article" date="2019" name="Emerg. Microbes Infect.">
        <title>Comprehensive subspecies identification of 175 nontuberculous mycobacteria species based on 7547 genomic profiles.</title>
        <authorList>
            <person name="Matsumoto Y."/>
            <person name="Kinjo T."/>
            <person name="Motooka D."/>
            <person name="Nabeya D."/>
            <person name="Jung N."/>
            <person name="Uechi K."/>
            <person name="Horii T."/>
            <person name="Iida T."/>
            <person name="Fujita J."/>
            <person name="Nakamura S."/>
        </authorList>
    </citation>
    <scope>NUCLEOTIDE SEQUENCE [LARGE SCALE GENOMIC DNA]</scope>
    <source>
        <strain evidence="6 7">JCM 30726</strain>
    </source>
</reference>
<sequence>MAGDDVLRPEIVIGLVGALGTDLARVEEALAYALLLVGYTHRTVRVSEKISSFYEELNLPALQEAATPIDHLMDLGDELRRHHDDGGVAAAIAVSAISNQRYDELGDAAADGAERDSVASIVRQLKHPAEVRLLRSVYGPRFILLGAWSPKAEREASTNRRLRSLVPSEEEGWYDQHVSLLMNRDEQDGSEELGQRVRDTFELADAYVALRAGHQIREEIGRIVRLLFGAPFETPTRDEQAMFQASGARMRSSAGGRQVGAVAVDDCGELLASGTNDVPKAGGGQYWEGDKPDHRDFRRGADFNDQEKLLVVADLLDRLRTAGDWLTPEMNVLQSRELAERALAKDGPFRKSRVTDLLEFGRILHAEMALICTAARRGTPLAGATMYSTTYPCHQCARLIIGSGIERVVYIDPYPKSLVPRMYGEEVSDGTQTNEKVAFVAFAGVAPRLFPNVFAMVGRKRDPVTGEYLPWVPNLAQPRLVDAAVLRYPIQVAEDVVINKLAARFNVDGESRDEN</sequence>
<dbReference type="InterPro" id="IPR015517">
    <property type="entry name" value="dCMP_deaminase-rel"/>
</dbReference>